<evidence type="ECO:0000256" key="4">
    <source>
        <dbReference type="ARBA" id="ARBA00022989"/>
    </source>
</evidence>
<gene>
    <name evidence="8" type="ORF">SAMN05421637_0829</name>
</gene>
<evidence type="ECO:0000256" key="1">
    <source>
        <dbReference type="ARBA" id="ARBA00004651"/>
    </source>
</evidence>
<reference evidence="9" key="1">
    <citation type="submission" date="2016-10" db="EMBL/GenBank/DDBJ databases">
        <authorList>
            <person name="Varghese N."/>
        </authorList>
    </citation>
    <scope>NUCLEOTIDE SEQUENCE [LARGE SCALE GENOMIC DNA]</scope>
    <source>
        <strain evidence="9">DSM 24868</strain>
    </source>
</reference>
<feature type="transmembrane region" description="Helical" evidence="6">
    <location>
        <begin position="316"/>
        <end position="336"/>
    </location>
</feature>
<feature type="transmembrane region" description="Helical" evidence="6">
    <location>
        <begin position="109"/>
        <end position="130"/>
    </location>
</feature>
<dbReference type="EMBL" id="FNZI01000002">
    <property type="protein sequence ID" value="SEJ11568.1"/>
    <property type="molecule type" value="Genomic_DNA"/>
</dbReference>
<dbReference type="Proteomes" id="UP000183315">
    <property type="component" value="Unassembled WGS sequence"/>
</dbReference>
<feature type="transmembrane region" description="Helical" evidence="6">
    <location>
        <begin position="367"/>
        <end position="392"/>
    </location>
</feature>
<feature type="transmembrane region" description="Helical" evidence="6">
    <location>
        <begin position="170"/>
        <end position="189"/>
    </location>
</feature>
<dbReference type="GO" id="GO:0022857">
    <property type="term" value="F:transmembrane transporter activity"/>
    <property type="evidence" value="ECO:0007669"/>
    <property type="project" value="InterPro"/>
</dbReference>
<feature type="transmembrane region" description="Helical" evidence="6">
    <location>
        <begin position="413"/>
        <end position="433"/>
    </location>
</feature>
<feature type="transmembrane region" description="Helical" evidence="6">
    <location>
        <begin position="54"/>
        <end position="72"/>
    </location>
</feature>
<evidence type="ECO:0000313" key="8">
    <source>
        <dbReference type="EMBL" id="SEJ11568.1"/>
    </source>
</evidence>
<proteinExistence type="predicted"/>
<dbReference type="STRING" id="1043493.SAMN05421637_0829"/>
<name>A0A1H6W3P9_9MICO</name>
<keyword evidence="4 6" id="KW-1133">Transmembrane helix</keyword>
<keyword evidence="2" id="KW-0813">Transport</keyword>
<feature type="transmembrane region" description="Helical" evidence="6">
    <location>
        <begin position="439"/>
        <end position="460"/>
    </location>
</feature>
<dbReference type="PANTHER" id="PTHR42718:SF9">
    <property type="entry name" value="MAJOR FACILITATOR SUPERFAMILY MULTIDRUG TRANSPORTER MFSC"/>
    <property type="match status" value="1"/>
</dbReference>
<feature type="transmembrane region" description="Helical" evidence="6">
    <location>
        <begin position="343"/>
        <end position="361"/>
    </location>
</feature>
<comment type="subcellular location">
    <subcellularLocation>
        <location evidence="1">Cell membrane</location>
        <topology evidence="1">Multi-pass membrane protein</topology>
    </subcellularLocation>
</comment>
<dbReference type="PROSITE" id="PS50850">
    <property type="entry name" value="MFS"/>
    <property type="match status" value="1"/>
</dbReference>
<evidence type="ECO:0000313" key="9">
    <source>
        <dbReference type="Proteomes" id="UP000183315"/>
    </source>
</evidence>
<dbReference type="eggNOG" id="COG0477">
    <property type="taxonomic scope" value="Bacteria"/>
</dbReference>
<keyword evidence="9" id="KW-1185">Reference proteome</keyword>
<feature type="transmembrane region" description="Helical" evidence="6">
    <location>
        <begin position="273"/>
        <end position="296"/>
    </location>
</feature>
<evidence type="ECO:0000256" key="5">
    <source>
        <dbReference type="ARBA" id="ARBA00023136"/>
    </source>
</evidence>
<dbReference type="InterPro" id="IPR011701">
    <property type="entry name" value="MFS"/>
</dbReference>
<organism evidence="8 9">
    <name type="scientific">Demequina mangrovi</name>
    <dbReference type="NCBI Taxonomy" id="1043493"/>
    <lineage>
        <taxon>Bacteria</taxon>
        <taxon>Bacillati</taxon>
        <taxon>Actinomycetota</taxon>
        <taxon>Actinomycetes</taxon>
        <taxon>Micrococcales</taxon>
        <taxon>Demequinaceae</taxon>
        <taxon>Demequina</taxon>
    </lineage>
</organism>
<dbReference type="OrthoDB" id="4484751at2"/>
<dbReference type="RefSeq" id="WP_052405579.1">
    <property type="nucleotide sequence ID" value="NZ_BBLU01000003.1"/>
</dbReference>
<evidence type="ECO:0000256" key="3">
    <source>
        <dbReference type="ARBA" id="ARBA00022692"/>
    </source>
</evidence>
<feature type="transmembrane region" description="Helical" evidence="6">
    <location>
        <begin position="142"/>
        <end position="164"/>
    </location>
</feature>
<dbReference type="Gene3D" id="1.20.1250.20">
    <property type="entry name" value="MFS general substrate transporter like domains"/>
    <property type="match status" value="2"/>
</dbReference>
<dbReference type="AlphaFoldDB" id="A0A1H6W3P9"/>
<feature type="domain" description="Major facilitator superfamily (MFS) profile" evidence="7">
    <location>
        <begin position="18"/>
        <end position="464"/>
    </location>
</feature>
<dbReference type="Pfam" id="PF07690">
    <property type="entry name" value="MFS_1"/>
    <property type="match status" value="1"/>
</dbReference>
<sequence length="487" mass="50117">MTTAPATGSMRRLSPRVVVGFLLLCELASGFAQGFYPPLLGEIADHMRVSDADITWFLTVQTLGAAVCVPLLSRLGDVFGHRRILRIAVVAVIVGGLLTAFAPNYETMLVGRLLTAPEAAWLPLEIALIHNRIKGDTARSSIGLLVSFLTGGLILGTVASGLIAGAMPSLTATLLVPVVFGLVAVYAAFFKVPESTERTRVRIDGIGFAGIGIAMIALLFGLHLASDAGFGAPSTLITLAVAVAIFVAWVAWERRSESPAIDVRMVVSPKLGPAYLASFLFGMVLFGTQTPITTFLAADPAEVGYGFAAAPGTVSAIMGLLMIMATVGAGAFAPIARRIGMRAVLIAGAALAAGAWAFQIAMHSAMWHMYLFALVGGIGMGLLMGALPALIAEAAPSDQTGIAAGIYNSLRTLGGAAAGAVFAVLLTAFTPVGELASSVGGYVAIWTFSAVAFVVVAIALGTMRIADGEAVAGEADTDTHELEGATR</sequence>
<feature type="transmembrane region" description="Helical" evidence="6">
    <location>
        <begin position="201"/>
        <end position="224"/>
    </location>
</feature>
<dbReference type="PANTHER" id="PTHR42718">
    <property type="entry name" value="MAJOR FACILITATOR SUPERFAMILY MULTIDRUG TRANSPORTER MFSC"/>
    <property type="match status" value="1"/>
</dbReference>
<evidence type="ECO:0000259" key="7">
    <source>
        <dbReference type="PROSITE" id="PS50850"/>
    </source>
</evidence>
<dbReference type="SUPFAM" id="SSF103473">
    <property type="entry name" value="MFS general substrate transporter"/>
    <property type="match status" value="1"/>
</dbReference>
<evidence type="ECO:0000256" key="6">
    <source>
        <dbReference type="SAM" id="Phobius"/>
    </source>
</evidence>
<keyword evidence="5 6" id="KW-0472">Membrane</keyword>
<keyword evidence="3 6" id="KW-0812">Transmembrane</keyword>
<dbReference type="InterPro" id="IPR036259">
    <property type="entry name" value="MFS_trans_sf"/>
</dbReference>
<dbReference type="InterPro" id="IPR020846">
    <property type="entry name" value="MFS_dom"/>
</dbReference>
<evidence type="ECO:0000256" key="2">
    <source>
        <dbReference type="ARBA" id="ARBA00022448"/>
    </source>
</evidence>
<protein>
    <submittedName>
        <fullName evidence="8">Major Facilitator Superfamily protein</fullName>
    </submittedName>
</protein>
<accession>A0A1H6W3P9</accession>
<dbReference type="GO" id="GO:0005886">
    <property type="term" value="C:plasma membrane"/>
    <property type="evidence" value="ECO:0007669"/>
    <property type="project" value="UniProtKB-SubCell"/>
</dbReference>
<feature type="transmembrane region" description="Helical" evidence="6">
    <location>
        <begin position="230"/>
        <end position="252"/>
    </location>
</feature>
<feature type="transmembrane region" description="Helical" evidence="6">
    <location>
        <begin position="84"/>
        <end position="103"/>
    </location>
</feature>